<evidence type="ECO:0000256" key="1">
    <source>
        <dbReference type="SAM" id="Coils"/>
    </source>
</evidence>
<dbReference type="EMBL" id="CP015506">
    <property type="protein sequence ID" value="AND42370.1"/>
    <property type="molecule type" value="Genomic_DNA"/>
</dbReference>
<feature type="coiled-coil region" evidence="1">
    <location>
        <begin position="28"/>
        <end position="59"/>
    </location>
</feature>
<keyword evidence="1" id="KW-0175">Coiled coil</keyword>
<dbReference type="eggNOG" id="ENOG50349TY">
    <property type="taxonomic scope" value="Bacteria"/>
</dbReference>
<sequence>MRLANLHIFCLFLMREDVFMKYFHRTFTSELKGKIHSIEKELKEQIEKFLRENKAAFSKKGLKLEAELNQEGRDVFQPGYSSSISLGISDKRGDLIDLKIIKIWECEYFFLGMPVSKKIPGSKLFGELLDESSQEITTELEQWIAEFWDELTN</sequence>
<name>A0A160MGL7_9BACI</name>
<accession>A0A160MGL7</accession>
<dbReference type="AlphaFoldDB" id="A0A160MGL7"/>
<organism evidence="2 3">
    <name type="scientific">Cytobacillus oceanisediminis 2691</name>
    <dbReference type="NCBI Taxonomy" id="1196031"/>
    <lineage>
        <taxon>Bacteria</taxon>
        <taxon>Bacillati</taxon>
        <taxon>Bacillota</taxon>
        <taxon>Bacilli</taxon>
        <taxon>Bacillales</taxon>
        <taxon>Bacillaceae</taxon>
        <taxon>Cytobacillus</taxon>
    </lineage>
</organism>
<protein>
    <submittedName>
        <fullName evidence="2">Uncharacterized protein</fullName>
    </submittedName>
</protein>
<reference evidence="2 3" key="1">
    <citation type="submission" date="2016-04" db="EMBL/GenBank/DDBJ databases">
        <title>Complete genome sequence of Bacillus oceanisediminis strain 2691.</title>
        <authorList>
            <person name="Jeong H."/>
            <person name="Kim H.J."/>
            <person name="Lee D.-W."/>
        </authorList>
    </citation>
    <scope>NUCLEOTIDE SEQUENCE [LARGE SCALE GENOMIC DNA]</scope>
    <source>
        <strain evidence="2 3">2691</strain>
    </source>
</reference>
<dbReference type="STRING" id="1196031.A361_25520"/>
<proteinExistence type="predicted"/>
<gene>
    <name evidence="2" type="ORF">A361_25520</name>
</gene>
<dbReference type="Proteomes" id="UP000077856">
    <property type="component" value="Chromosome"/>
</dbReference>
<evidence type="ECO:0000313" key="3">
    <source>
        <dbReference type="Proteomes" id="UP000077856"/>
    </source>
</evidence>
<evidence type="ECO:0000313" key="2">
    <source>
        <dbReference type="EMBL" id="AND42370.1"/>
    </source>
</evidence>
<dbReference type="KEGG" id="bon:A361_25520"/>